<organism evidence="3 4">
    <name type="scientific">Cupriavidus neocaledonicus</name>
    <dbReference type="NCBI Taxonomy" id="1040979"/>
    <lineage>
        <taxon>Bacteria</taxon>
        <taxon>Pseudomonadati</taxon>
        <taxon>Pseudomonadota</taxon>
        <taxon>Betaproteobacteria</taxon>
        <taxon>Burkholderiales</taxon>
        <taxon>Burkholderiaceae</taxon>
        <taxon>Cupriavidus</taxon>
    </lineage>
</organism>
<evidence type="ECO:0000313" key="2">
    <source>
        <dbReference type="EMBL" id="SOZ40888.1"/>
    </source>
</evidence>
<feature type="region of interest" description="Disordered" evidence="1">
    <location>
        <begin position="16"/>
        <end position="62"/>
    </location>
</feature>
<reference evidence="4 5" key="1">
    <citation type="submission" date="2018-01" db="EMBL/GenBank/DDBJ databases">
        <authorList>
            <person name="Clerissi C."/>
        </authorList>
    </citation>
    <scope>NUCLEOTIDE SEQUENCE [LARGE SCALE GENOMIC DNA]</scope>
    <source>
        <strain evidence="2">Cupriavidus taiwanensis STM 6082</strain>
        <strain evidence="3">Cupriavidus taiwanensis STM 6160</strain>
        <plasmid evidence="3">II</plasmid>
        <plasmid evidence="4">ii</plasmid>
    </source>
</reference>
<evidence type="ECO:0000256" key="1">
    <source>
        <dbReference type="SAM" id="MobiDB-lite"/>
    </source>
</evidence>
<dbReference type="EMBL" id="LT984807">
    <property type="protein sequence ID" value="SPD59891.1"/>
    <property type="molecule type" value="Genomic_DNA"/>
</dbReference>
<name>A0A375HNR4_9BURK</name>
<dbReference type="Proteomes" id="UP000255168">
    <property type="component" value="Plasmid II"/>
</dbReference>
<accession>A0A375HNR4</accession>
<evidence type="ECO:0000313" key="4">
    <source>
        <dbReference type="Proteomes" id="UP000255168"/>
    </source>
</evidence>
<evidence type="ECO:0000313" key="5">
    <source>
        <dbReference type="Proteomes" id="UP000256710"/>
    </source>
</evidence>
<sequence>MDNKRLRHVLQLAQYVQEKRDNTRSLSVPGTERAPRKRGRPPRKKSQRSLGQNDMGFSGAPIAAGFDSTTTFWKLRRLRQLIRMGHHLTPSRNAAHPVRGVHTFRPPSAALICLK</sequence>
<protein>
    <submittedName>
        <fullName evidence="3">Uncharacterized protein</fullName>
    </submittedName>
</protein>
<dbReference type="Proteomes" id="UP000256710">
    <property type="component" value="Unassembled WGS sequence"/>
</dbReference>
<dbReference type="EMBL" id="OFTC01000087">
    <property type="protein sequence ID" value="SOZ40888.1"/>
    <property type="molecule type" value="Genomic_DNA"/>
</dbReference>
<evidence type="ECO:0000313" key="3">
    <source>
        <dbReference type="EMBL" id="SPD59891.1"/>
    </source>
</evidence>
<keyword evidence="5" id="KW-1185">Reference proteome</keyword>
<geneLocation type="plasmid" evidence="4">
    <name>ii</name>
</geneLocation>
<geneLocation type="plasmid" evidence="3">
    <name>II</name>
</geneLocation>
<keyword evidence="3" id="KW-0614">Plasmid</keyword>
<gene>
    <name evidence="2" type="ORF">CBM2605_U10009</name>
    <name evidence="3" type="ORF">CBM2607_MP20543</name>
</gene>
<dbReference type="AlphaFoldDB" id="A0A375HNR4"/>
<feature type="compositionally biased region" description="Basic residues" evidence="1">
    <location>
        <begin position="35"/>
        <end position="47"/>
    </location>
</feature>
<proteinExistence type="predicted"/>